<dbReference type="NCBIfam" id="NF042421">
    <property type="entry name" value="hydcarot_desat_CrtD"/>
    <property type="match status" value="1"/>
</dbReference>
<dbReference type="Gene3D" id="3.50.50.60">
    <property type="entry name" value="FAD/NAD(P)-binding domain"/>
    <property type="match status" value="2"/>
</dbReference>
<evidence type="ECO:0000313" key="8">
    <source>
        <dbReference type="Proteomes" id="UP001163821"/>
    </source>
</evidence>
<keyword evidence="3 5" id="KW-0125">Carotenoid biosynthesis</keyword>
<evidence type="ECO:0000256" key="2">
    <source>
        <dbReference type="ARBA" id="ARBA00006046"/>
    </source>
</evidence>
<dbReference type="RefSeq" id="WP_282591825.1">
    <property type="nucleotide sequence ID" value="NZ_JAPAAF010000013.1"/>
</dbReference>
<evidence type="ECO:0000313" key="7">
    <source>
        <dbReference type="EMBL" id="MCW0483223.1"/>
    </source>
</evidence>
<dbReference type="EC" id="1.-.-.-" evidence="7"/>
<dbReference type="AlphaFoldDB" id="A0AA41Y942"/>
<evidence type="ECO:0000256" key="5">
    <source>
        <dbReference type="RuleBase" id="RU362075"/>
    </source>
</evidence>
<accession>A0AA41Y942</accession>
<feature type="domain" description="Amine oxidase" evidence="6">
    <location>
        <begin position="12"/>
        <end position="480"/>
    </location>
</feature>
<evidence type="ECO:0000256" key="4">
    <source>
        <dbReference type="ARBA" id="ARBA00023002"/>
    </source>
</evidence>
<evidence type="ECO:0000259" key="6">
    <source>
        <dbReference type="Pfam" id="PF01593"/>
    </source>
</evidence>
<dbReference type="InterPro" id="IPR002937">
    <property type="entry name" value="Amino_oxidase"/>
</dbReference>
<reference evidence="7" key="1">
    <citation type="submission" date="2022-10" db="EMBL/GenBank/DDBJ databases">
        <title>Gaoshiqiia sediminis gen. nov., sp. nov., isolated from coastal sediment.</title>
        <authorList>
            <person name="Yu W.X."/>
            <person name="Mu D.S."/>
            <person name="Du J.Z."/>
            <person name="Liang Y.Q."/>
        </authorList>
    </citation>
    <scope>NUCLEOTIDE SEQUENCE</scope>
    <source>
        <strain evidence="7">A06</strain>
    </source>
</reference>
<protein>
    <submittedName>
        <fullName evidence="7">Phytoene desaturase family protein</fullName>
        <ecNumber evidence="7">1.-.-.-</ecNumber>
    </submittedName>
</protein>
<comment type="similarity">
    <text evidence="2 5">Belongs to the carotenoid/retinoid oxidoreductase family.</text>
</comment>
<dbReference type="Proteomes" id="UP001163821">
    <property type="component" value="Unassembled WGS sequence"/>
</dbReference>
<dbReference type="InterPro" id="IPR036188">
    <property type="entry name" value="FAD/NAD-bd_sf"/>
</dbReference>
<evidence type="ECO:0000256" key="1">
    <source>
        <dbReference type="ARBA" id="ARBA00004829"/>
    </source>
</evidence>
<proteinExistence type="inferred from homology"/>
<comment type="pathway">
    <text evidence="1 5">Carotenoid biosynthesis.</text>
</comment>
<dbReference type="InterPro" id="IPR014105">
    <property type="entry name" value="Carotenoid/retinoid_OxRdtase"/>
</dbReference>
<dbReference type="NCBIfam" id="TIGR02734">
    <property type="entry name" value="crtI_fam"/>
    <property type="match status" value="1"/>
</dbReference>
<dbReference type="InterPro" id="IPR054840">
    <property type="entry name" value="hydcarot_desat_CrtD"/>
</dbReference>
<keyword evidence="8" id="KW-1185">Reference proteome</keyword>
<sequence length="489" mass="55697">MKLKAGIIGAGIGGLAAAIRLARLGYQVEVFEQSARAGGKLNEFRQDGFRFDTGPSLFTLPHLLDELLDEDLRFRYRKLDVVTQYFFDDGTRLSAFADVEKFATEVEQKTQVPAKRVLRYLKQAAQIYRLTAPIFIFNSIHRFRKLFTWPNLGRALQAFRLKPLSTLHGLNQKTFGDPRIIQLFDRYATYNGSNPYKTPGTLSVISHLEHNLGAYFPAGGMYQIVEALLAQANRLGVRFFYHTPVESVIAGKKSVSGLRVKGENRSYNLVVSDVDIHHFYRTLLPDSRRLKKMERTERSSSALIFYWGMKKRFPELELHNIFFSQDYRHEFSCLFEQKTITNDPTVYVFISSKENLADAPADMGNWFVMVNAPEAAGQNWEKLRQRTRQNILKKLQRILNQEIENQILFERILDPVTIEELTGSFQGAMYGPSSNSPFSAFNRHPNFRSDIAGLYFVGGTVHPGGGIPLCLSSANIVAEIVEEQLTEKK</sequence>
<dbReference type="GO" id="GO:0016117">
    <property type="term" value="P:carotenoid biosynthetic process"/>
    <property type="evidence" value="ECO:0007669"/>
    <property type="project" value="UniProtKB-KW"/>
</dbReference>
<name>A0AA41Y942_9BACT</name>
<organism evidence="7 8">
    <name type="scientific">Gaoshiqia sediminis</name>
    <dbReference type="NCBI Taxonomy" id="2986998"/>
    <lineage>
        <taxon>Bacteria</taxon>
        <taxon>Pseudomonadati</taxon>
        <taxon>Bacteroidota</taxon>
        <taxon>Bacteroidia</taxon>
        <taxon>Marinilabiliales</taxon>
        <taxon>Prolixibacteraceae</taxon>
        <taxon>Gaoshiqia</taxon>
    </lineage>
</organism>
<gene>
    <name evidence="7" type="primary">crtI</name>
    <name evidence="7" type="ORF">N2K84_10810</name>
</gene>
<dbReference type="PANTHER" id="PTHR43734">
    <property type="entry name" value="PHYTOENE DESATURASE"/>
    <property type="match status" value="1"/>
</dbReference>
<dbReference type="EMBL" id="JAPAAF010000013">
    <property type="protein sequence ID" value="MCW0483223.1"/>
    <property type="molecule type" value="Genomic_DNA"/>
</dbReference>
<dbReference type="SUPFAM" id="SSF51905">
    <property type="entry name" value="FAD/NAD(P)-binding domain"/>
    <property type="match status" value="1"/>
</dbReference>
<dbReference type="Pfam" id="PF01593">
    <property type="entry name" value="Amino_oxidase"/>
    <property type="match status" value="1"/>
</dbReference>
<evidence type="ECO:0000256" key="3">
    <source>
        <dbReference type="ARBA" id="ARBA00022746"/>
    </source>
</evidence>
<dbReference type="GO" id="GO:0016491">
    <property type="term" value="F:oxidoreductase activity"/>
    <property type="evidence" value="ECO:0007669"/>
    <property type="project" value="UniProtKB-KW"/>
</dbReference>
<keyword evidence="4 5" id="KW-0560">Oxidoreductase</keyword>
<comment type="caution">
    <text evidence="7">The sequence shown here is derived from an EMBL/GenBank/DDBJ whole genome shotgun (WGS) entry which is preliminary data.</text>
</comment>
<dbReference type="PANTHER" id="PTHR43734:SF7">
    <property type="entry name" value="4,4'-DIAPONEUROSPORENE OXYGENASE"/>
    <property type="match status" value="1"/>
</dbReference>